<keyword evidence="4" id="KW-0653">Protein transport</keyword>
<keyword evidence="6 8" id="KW-0906">Nuclear pore complex</keyword>
<reference evidence="10" key="1">
    <citation type="submission" date="2020-11" db="EMBL/GenBank/DDBJ databases">
        <authorList>
            <person name="Tran Van P."/>
        </authorList>
    </citation>
    <scope>NUCLEOTIDE SEQUENCE</scope>
</reference>
<evidence type="ECO:0000313" key="10">
    <source>
        <dbReference type="EMBL" id="CAD7282582.1"/>
    </source>
</evidence>
<comment type="similarity">
    <text evidence="1 8">Belongs to the nucleoporin Nup84/Nup107 family.</text>
</comment>
<evidence type="ECO:0000256" key="1">
    <source>
        <dbReference type="ARBA" id="ARBA00009510"/>
    </source>
</evidence>
<keyword evidence="5 8" id="KW-0811">Translocation</keyword>
<dbReference type="GO" id="GO:0000973">
    <property type="term" value="P:post-transcriptional tethering of RNA polymerase II gene DNA at nuclear periphery"/>
    <property type="evidence" value="ECO:0007669"/>
    <property type="project" value="TreeGrafter"/>
</dbReference>
<evidence type="ECO:0000256" key="2">
    <source>
        <dbReference type="ARBA" id="ARBA00022448"/>
    </source>
</evidence>
<dbReference type="GO" id="GO:0006606">
    <property type="term" value="P:protein import into nucleus"/>
    <property type="evidence" value="ECO:0007669"/>
    <property type="project" value="TreeGrafter"/>
</dbReference>
<dbReference type="InterPro" id="IPR007252">
    <property type="entry name" value="Nup84/Nup107"/>
</dbReference>
<feature type="compositionally biased region" description="Acidic residues" evidence="9">
    <location>
        <begin position="759"/>
        <end position="780"/>
    </location>
</feature>
<evidence type="ECO:0000256" key="5">
    <source>
        <dbReference type="ARBA" id="ARBA00023010"/>
    </source>
</evidence>
<proteinExistence type="inferred from homology"/>
<dbReference type="EMBL" id="CAJPEX010004001">
    <property type="protein sequence ID" value="CAG0922734.1"/>
    <property type="molecule type" value="Genomic_DNA"/>
</dbReference>
<dbReference type="OrthoDB" id="3098at2759"/>
<dbReference type="GO" id="GO:0031080">
    <property type="term" value="C:nuclear pore outer ring"/>
    <property type="evidence" value="ECO:0007669"/>
    <property type="project" value="TreeGrafter"/>
</dbReference>
<dbReference type="Gene3D" id="1.20.190.50">
    <property type="match status" value="1"/>
</dbReference>
<keyword evidence="7 8" id="KW-0539">Nucleus</keyword>
<dbReference type="GO" id="GO:0031965">
    <property type="term" value="C:nuclear membrane"/>
    <property type="evidence" value="ECO:0007669"/>
    <property type="project" value="UniProtKB-SubCell"/>
</dbReference>
<evidence type="ECO:0000256" key="7">
    <source>
        <dbReference type="ARBA" id="ARBA00023242"/>
    </source>
</evidence>
<comment type="subcellular location">
    <subcellularLocation>
        <location evidence="8">Nucleus</location>
        <location evidence="8">Nuclear pore complex</location>
    </subcellularLocation>
    <subcellularLocation>
        <location evidence="8">Nucleus membrane</location>
    </subcellularLocation>
</comment>
<dbReference type="EMBL" id="OA886038">
    <property type="protein sequence ID" value="CAD7282582.1"/>
    <property type="molecule type" value="Genomic_DNA"/>
</dbReference>
<dbReference type="GO" id="GO:0006406">
    <property type="term" value="P:mRNA export from nucleus"/>
    <property type="evidence" value="ECO:0007669"/>
    <property type="project" value="TreeGrafter"/>
</dbReference>
<sequence length="901" mass="102230">MHSGSWQLNSYRSDAEDSFAGSRIQFPRLGIDQTRGPIGRQMERVMISERSLDDSVSNMLHPCDALFQNFHDAVKELSSSFCILPLLEKFVKFCDDALKQLRSSHFRVAISEQESRSLSEIENHLLKERAVWRLLRLLIGEQMDLERPSCPTEFRVDESTLLAMKATLDDTGLDADLQSLEYASEKMYVHHRFLVDADVRKAHNIVKWLEEWKKIASPEIENELRYFANAGVLWESTLVYLKALKASNEIISEMDPDAPSRQKKTPLAQDLDDQKKLTGLLVHFLRTGELTLYEKLCHYVGQPWRMSVLLGSEYCHDPNYYNVDSTILLPVEGNPSRVGWKAATFAAAEDVKVFEGDRLLCAIASGHLHEVLGFVTNWEDAVWSYFRCLQDQILEKEIEENVCSESADFQLPSAYWKNNFSAKSIFAEIEASPKLQIREEAADPMRLLMKAFILNDAESFACLQKFSDLAQDAQMKRFLAHLAILLKSTGMGSFVDRAFIDAALADYLEVLVSHGSVDQVLFYITAMSTEQRKEDALSQFMKKFCGGSESRQLLIRSAEQLGLDGREAARRVVEETRRDCRAEAGVDSLLQRQAPAVDFLRVFVGLKVVEKDLERISALDWIIMEDDDPLRAAKEVNALARCFLLQKNVRAAKLSLDKLALSAAECLSPRTRGTGTMDNTAVIICEEENHLRESEALQLLIVAFDEYEAWSHTVNVVVGPTPAEDNYDKYSTHKHAILDVLRRIVNFRFGWLEDRVSDDDNNNAETDGAGDEEEEEEDEDAKTRKAELVAVKKVYFPVVLRMFTEVLSKQYPGVEASNKNEALKNCDVMWDIAISFLHVNDLFQYVSLENLDAFKSSLISKAVEVGNLNCGFFGFGEDVEAELFDWQSKQKEDGDEDAMEL</sequence>
<dbReference type="PANTHER" id="PTHR13003:SF2">
    <property type="entry name" value="NUCLEAR PORE COMPLEX PROTEIN NUP107"/>
    <property type="match status" value="1"/>
</dbReference>
<keyword evidence="2 8" id="KW-0813">Transport</keyword>
<gene>
    <name evidence="10" type="ORF">NMOB1V02_LOCUS10204</name>
</gene>
<feature type="region of interest" description="Disordered" evidence="9">
    <location>
        <begin position="759"/>
        <end position="783"/>
    </location>
</feature>
<protein>
    <recommendedName>
        <fullName evidence="8">Nuclear pore complex protein</fullName>
    </recommendedName>
</protein>
<evidence type="ECO:0000313" key="11">
    <source>
        <dbReference type="Proteomes" id="UP000678499"/>
    </source>
</evidence>
<evidence type="ECO:0000256" key="6">
    <source>
        <dbReference type="ARBA" id="ARBA00023132"/>
    </source>
</evidence>
<dbReference type="Pfam" id="PF04121">
    <property type="entry name" value="Nup84_Nup100"/>
    <property type="match status" value="1"/>
</dbReference>
<dbReference type="PANTHER" id="PTHR13003">
    <property type="entry name" value="NUP107-RELATED"/>
    <property type="match status" value="1"/>
</dbReference>
<name>A0A7R9GJD4_9CRUS</name>
<keyword evidence="3" id="KW-0509">mRNA transport</keyword>
<keyword evidence="11" id="KW-1185">Reference proteome</keyword>
<evidence type="ECO:0000256" key="9">
    <source>
        <dbReference type="SAM" id="MobiDB-lite"/>
    </source>
</evidence>
<comment type="function">
    <text evidence="8">Functions as a component of the nuclear pore complex (NPC).</text>
</comment>
<keyword evidence="8" id="KW-0472">Membrane</keyword>
<evidence type="ECO:0000256" key="8">
    <source>
        <dbReference type="RuleBase" id="RU365072"/>
    </source>
</evidence>
<dbReference type="GO" id="GO:0017056">
    <property type="term" value="F:structural constituent of nuclear pore"/>
    <property type="evidence" value="ECO:0007669"/>
    <property type="project" value="UniProtKB-UniRule"/>
</dbReference>
<comment type="subunit">
    <text evidence="8">Part of the nuclear pore complex (NPC).</text>
</comment>
<accession>A0A7R9GJD4</accession>
<dbReference type="AlphaFoldDB" id="A0A7R9GJD4"/>
<dbReference type="Proteomes" id="UP000678499">
    <property type="component" value="Unassembled WGS sequence"/>
</dbReference>
<dbReference type="Gene3D" id="1.10.3450.20">
    <property type="match status" value="1"/>
</dbReference>
<evidence type="ECO:0000256" key="3">
    <source>
        <dbReference type="ARBA" id="ARBA00022816"/>
    </source>
</evidence>
<evidence type="ECO:0000256" key="4">
    <source>
        <dbReference type="ARBA" id="ARBA00022927"/>
    </source>
</evidence>
<organism evidence="10">
    <name type="scientific">Notodromas monacha</name>
    <dbReference type="NCBI Taxonomy" id="399045"/>
    <lineage>
        <taxon>Eukaryota</taxon>
        <taxon>Metazoa</taxon>
        <taxon>Ecdysozoa</taxon>
        <taxon>Arthropoda</taxon>
        <taxon>Crustacea</taxon>
        <taxon>Oligostraca</taxon>
        <taxon>Ostracoda</taxon>
        <taxon>Podocopa</taxon>
        <taxon>Podocopida</taxon>
        <taxon>Cypridocopina</taxon>
        <taxon>Cypridoidea</taxon>
        <taxon>Cyprididae</taxon>
        <taxon>Notodromas</taxon>
    </lineage>
</organism>